<dbReference type="EC" id="7.1.1.-" evidence="5"/>
<evidence type="ECO:0000256" key="3">
    <source>
        <dbReference type="ARBA" id="ARBA00022989"/>
    </source>
</evidence>
<sequence length="440" mass="48142">MNALTIFSTAGHEVQPADFSQETWWLTLIKAVFIIVFLLITVIMALWVERRGLARMQTRPGPNVHGPFGLLQAVADAVKLLVKEDFNKEGVDRILYLVGPLIAAFTAFMVLAVVPFGPNVNILGHSTPLQLMDPSIGGLYVLAIASLGVYGIILGGWSSKGTLPLLGAMRSSAQVISYELGMGMAMVSVFIVSGSMRTSQIVAAQSPVWWCFALIPAACIYFISAIAEINRLPFDLPECEGELVAGHETEYSSMKFAWYYLAEYINMFNVSCVFTTLFLGGWRFPFGEYILGGVLNTGFFPMLWFIIKMWAVAFCIIWVRGTLVRVRYDQLMNLGWKVLLPISLGWVVIVALMRGISLYAHVTLVQMLIGIAVVFLVALVVIGLTGRQKQHDTGPDEPFDPMAGGYPLPPLPGQQMPVSPRAGRAEVTLAGAGKEGEPSE</sequence>
<dbReference type="GeneID" id="35867524"/>
<dbReference type="GO" id="GO:0048038">
    <property type="term" value="F:quinone binding"/>
    <property type="evidence" value="ECO:0007669"/>
    <property type="project" value="UniProtKB-KW"/>
</dbReference>
<feature type="transmembrane region" description="Helical" evidence="5">
    <location>
        <begin position="136"/>
        <end position="154"/>
    </location>
</feature>
<dbReference type="InterPro" id="IPR018086">
    <property type="entry name" value="NADH_UbQ_OxRdtase_su1_CS"/>
</dbReference>
<keyword evidence="5" id="KW-1278">Translocase</keyword>
<dbReference type="InterPro" id="IPR001694">
    <property type="entry name" value="NADH_UbQ_OxRdtase_su1/FPO"/>
</dbReference>
<keyword evidence="5" id="KW-0830">Ubiquinone</keyword>
<reference evidence="8 9" key="1">
    <citation type="submission" date="2017-12" db="EMBL/GenBank/DDBJ databases">
        <title>Phylogenetic diversity of female urinary microbiome.</title>
        <authorList>
            <person name="Thomas-White K."/>
            <person name="Wolfe A.J."/>
        </authorList>
    </citation>
    <scope>NUCLEOTIDE SEQUENCE [LARGE SCALE GENOMIC DNA]</scope>
    <source>
        <strain evidence="8 9">UMB0402</strain>
    </source>
</reference>
<evidence type="ECO:0000313" key="8">
    <source>
        <dbReference type="EMBL" id="PKY72039.1"/>
    </source>
</evidence>
<protein>
    <recommendedName>
        <fullName evidence="5">NADH-quinone oxidoreductase subunit H</fullName>
        <ecNumber evidence="5">7.1.1.-</ecNumber>
    </recommendedName>
    <alternativeName>
        <fullName evidence="5">NADH dehydrogenase I subunit H</fullName>
    </alternativeName>
    <alternativeName>
        <fullName evidence="5">NDH-1 subunit H</fullName>
    </alternativeName>
</protein>
<comment type="subcellular location">
    <subcellularLocation>
        <location evidence="5 6">Cell membrane</location>
        <topology evidence="5 6">Multi-pass membrane protein</topology>
    </subcellularLocation>
    <subcellularLocation>
        <location evidence="1">Membrane</location>
        <topology evidence="1">Multi-pass membrane protein</topology>
    </subcellularLocation>
</comment>
<dbReference type="EMBL" id="PKKO01000004">
    <property type="protein sequence ID" value="PKY72039.1"/>
    <property type="molecule type" value="Genomic_DNA"/>
</dbReference>
<dbReference type="PROSITE" id="PS00668">
    <property type="entry name" value="COMPLEX1_ND1_2"/>
    <property type="match status" value="1"/>
</dbReference>
<dbReference type="Pfam" id="PF00146">
    <property type="entry name" value="NADHdh"/>
    <property type="match status" value="1"/>
</dbReference>
<evidence type="ECO:0000256" key="4">
    <source>
        <dbReference type="ARBA" id="ARBA00023136"/>
    </source>
</evidence>
<dbReference type="Proteomes" id="UP000235122">
    <property type="component" value="Unassembled WGS sequence"/>
</dbReference>
<feature type="region of interest" description="Disordered" evidence="7">
    <location>
        <begin position="388"/>
        <end position="440"/>
    </location>
</feature>
<evidence type="ECO:0000256" key="5">
    <source>
        <dbReference type="HAMAP-Rule" id="MF_01350"/>
    </source>
</evidence>
<proteinExistence type="inferred from homology"/>
<dbReference type="HAMAP" id="MF_01350">
    <property type="entry name" value="NDH1_NuoH"/>
    <property type="match status" value="1"/>
</dbReference>
<accession>A0A2I1ILN1</accession>
<dbReference type="PANTHER" id="PTHR11432:SF3">
    <property type="entry name" value="NADH-UBIQUINONE OXIDOREDUCTASE CHAIN 1"/>
    <property type="match status" value="1"/>
</dbReference>
<dbReference type="GO" id="GO:0009060">
    <property type="term" value="P:aerobic respiration"/>
    <property type="evidence" value="ECO:0007669"/>
    <property type="project" value="TreeGrafter"/>
</dbReference>
<feature type="transmembrane region" description="Helical" evidence="5">
    <location>
        <begin position="94"/>
        <end position="116"/>
    </location>
</feature>
<keyword evidence="9" id="KW-1185">Reference proteome</keyword>
<comment type="caution">
    <text evidence="8">The sequence shown here is derived from an EMBL/GenBank/DDBJ whole genome shotgun (WGS) entry which is preliminary data.</text>
</comment>
<name>A0A2I1ILN1_9ACTO</name>
<keyword evidence="5 6" id="KW-0520">NAD</keyword>
<feature type="transmembrane region" description="Helical" evidence="5">
    <location>
        <begin position="26"/>
        <end position="48"/>
    </location>
</feature>
<organism evidence="8 9">
    <name type="scientific">Winkia neuii</name>
    <dbReference type="NCBI Taxonomy" id="33007"/>
    <lineage>
        <taxon>Bacteria</taxon>
        <taxon>Bacillati</taxon>
        <taxon>Actinomycetota</taxon>
        <taxon>Actinomycetes</taxon>
        <taxon>Actinomycetales</taxon>
        <taxon>Actinomycetaceae</taxon>
        <taxon>Winkia</taxon>
    </lineage>
</organism>
<dbReference type="AlphaFoldDB" id="A0A2I1ILN1"/>
<keyword evidence="2 5" id="KW-0812">Transmembrane</keyword>
<feature type="transmembrane region" description="Helical" evidence="5">
    <location>
        <begin position="257"/>
        <end position="279"/>
    </location>
</feature>
<evidence type="ECO:0000256" key="6">
    <source>
        <dbReference type="RuleBase" id="RU000471"/>
    </source>
</evidence>
<dbReference type="GO" id="GO:0003954">
    <property type="term" value="F:NADH dehydrogenase activity"/>
    <property type="evidence" value="ECO:0007669"/>
    <property type="project" value="TreeGrafter"/>
</dbReference>
<comment type="catalytic activity">
    <reaction evidence="5">
        <text>a quinone + NADH + 5 H(+)(in) = a quinol + NAD(+) + 4 H(+)(out)</text>
        <dbReference type="Rhea" id="RHEA:57888"/>
        <dbReference type="ChEBI" id="CHEBI:15378"/>
        <dbReference type="ChEBI" id="CHEBI:24646"/>
        <dbReference type="ChEBI" id="CHEBI:57540"/>
        <dbReference type="ChEBI" id="CHEBI:57945"/>
        <dbReference type="ChEBI" id="CHEBI:132124"/>
    </reaction>
</comment>
<evidence type="ECO:0000313" key="9">
    <source>
        <dbReference type="Proteomes" id="UP000235122"/>
    </source>
</evidence>
<dbReference type="NCBIfam" id="NF004743">
    <property type="entry name" value="PRK06076.1-4"/>
    <property type="match status" value="1"/>
</dbReference>
<evidence type="ECO:0000256" key="7">
    <source>
        <dbReference type="SAM" id="MobiDB-lite"/>
    </source>
</evidence>
<dbReference type="GO" id="GO:0005886">
    <property type="term" value="C:plasma membrane"/>
    <property type="evidence" value="ECO:0007669"/>
    <property type="project" value="UniProtKB-SubCell"/>
</dbReference>
<evidence type="ECO:0000256" key="2">
    <source>
        <dbReference type="ARBA" id="ARBA00022692"/>
    </source>
</evidence>
<feature type="transmembrane region" description="Helical" evidence="5">
    <location>
        <begin position="299"/>
        <end position="319"/>
    </location>
</feature>
<comment type="subunit">
    <text evidence="5">NDH-1 is composed of 14 different subunits. Subunits NuoA, H, J, K, L, M, N constitute the membrane sector of the complex.</text>
</comment>
<dbReference type="PROSITE" id="PS00667">
    <property type="entry name" value="COMPLEX1_ND1_1"/>
    <property type="match status" value="1"/>
</dbReference>
<dbReference type="PANTHER" id="PTHR11432">
    <property type="entry name" value="NADH DEHYDROGENASE SUBUNIT 1"/>
    <property type="match status" value="1"/>
</dbReference>
<keyword evidence="4 5" id="KW-0472">Membrane</keyword>
<keyword evidence="3 5" id="KW-1133">Transmembrane helix</keyword>
<evidence type="ECO:0000256" key="1">
    <source>
        <dbReference type="ARBA" id="ARBA00004141"/>
    </source>
</evidence>
<dbReference type="RefSeq" id="WP_024331335.1">
    <property type="nucleotide sequence ID" value="NZ_JASOXK010000003.1"/>
</dbReference>
<keyword evidence="5" id="KW-1003">Cell membrane</keyword>
<dbReference type="STRING" id="33007.HMPREF3198_00454"/>
<feature type="transmembrane region" description="Helical" evidence="5">
    <location>
        <begin position="331"/>
        <end position="352"/>
    </location>
</feature>
<feature type="transmembrane region" description="Helical" evidence="5">
    <location>
        <begin position="207"/>
        <end position="227"/>
    </location>
</feature>
<comment type="function">
    <text evidence="5">NDH-1 shuttles electrons from NADH, via FMN and iron-sulfur (Fe-S) centers, to quinones in the respiratory chain. The immediate electron acceptor for the enzyme in this species is believed to be ubiquinone. Couples the redox reaction to proton translocation (for every two electrons transferred, four hydrogen ions are translocated across the cytoplasmic membrane), and thus conserves the redox energy in a proton gradient. This subunit may bind ubiquinone.</text>
</comment>
<feature type="transmembrane region" description="Helical" evidence="5">
    <location>
        <begin position="175"/>
        <end position="195"/>
    </location>
</feature>
<dbReference type="GO" id="GO:0016655">
    <property type="term" value="F:oxidoreductase activity, acting on NAD(P)H, quinone or similar compound as acceptor"/>
    <property type="evidence" value="ECO:0007669"/>
    <property type="project" value="UniProtKB-UniRule"/>
</dbReference>
<feature type="transmembrane region" description="Helical" evidence="5">
    <location>
        <begin position="358"/>
        <end position="382"/>
    </location>
</feature>
<gene>
    <name evidence="5" type="primary">nuoH</name>
    <name evidence="8" type="ORF">CYJ19_07450</name>
</gene>
<keyword evidence="5" id="KW-0874">Quinone</keyword>
<comment type="similarity">
    <text evidence="5 6">Belongs to the complex I subunit 1 family.</text>
</comment>